<evidence type="ECO:0000313" key="13">
    <source>
        <dbReference type="Proteomes" id="UP000678393"/>
    </source>
</evidence>
<organism evidence="12 13">
    <name type="scientific">Candidula unifasciata</name>
    <dbReference type="NCBI Taxonomy" id="100452"/>
    <lineage>
        <taxon>Eukaryota</taxon>
        <taxon>Metazoa</taxon>
        <taxon>Spiralia</taxon>
        <taxon>Lophotrochozoa</taxon>
        <taxon>Mollusca</taxon>
        <taxon>Gastropoda</taxon>
        <taxon>Heterobranchia</taxon>
        <taxon>Euthyneura</taxon>
        <taxon>Panpulmonata</taxon>
        <taxon>Eupulmonata</taxon>
        <taxon>Stylommatophora</taxon>
        <taxon>Helicina</taxon>
        <taxon>Helicoidea</taxon>
        <taxon>Geomitridae</taxon>
        <taxon>Candidula</taxon>
    </lineage>
</organism>
<dbReference type="EMBL" id="CAJHNH020002610">
    <property type="protein sequence ID" value="CAG5127208.1"/>
    <property type="molecule type" value="Genomic_DNA"/>
</dbReference>
<dbReference type="GO" id="GO:0005524">
    <property type="term" value="F:ATP binding"/>
    <property type="evidence" value="ECO:0007669"/>
    <property type="project" value="UniProtKB-KW"/>
</dbReference>
<dbReference type="Pfam" id="PF04548">
    <property type="entry name" value="AIG1"/>
    <property type="match status" value="1"/>
</dbReference>
<keyword evidence="7" id="KW-0067">ATP-binding</keyword>
<keyword evidence="5" id="KW-0547">Nucleotide-binding</keyword>
<dbReference type="PROSITE" id="PS50011">
    <property type="entry name" value="PROTEIN_KINASE_DOM"/>
    <property type="match status" value="1"/>
</dbReference>
<evidence type="ECO:0000256" key="2">
    <source>
        <dbReference type="ARBA" id="ARBA00012513"/>
    </source>
</evidence>
<evidence type="ECO:0000259" key="10">
    <source>
        <dbReference type="PROSITE" id="PS50011"/>
    </source>
</evidence>
<comment type="catalytic activity">
    <reaction evidence="8">
        <text>L-threonyl-[protein] + ATP = O-phospho-L-threonyl-[protein] + ADP + H(+)</text>
        <dbReference type="Rhea" id="RHEA:46608"/>
        <dbReference type="Rhea" id="RHEA-COMP:11060"/>
        <dbReference type="Rhea" id="RHEA-COMP:11605"/>
        <dbReference type="ChEBI" id="CHEBI:15378"/>
        <dbReference type="ChEBI" id="CHEBI:30013"/>
        <dbReference type="ChEBI" id="CHEBI:30616"/>
        <dbReference type="ChEBI" id="CHEBI:61977"/>
        <dbReference type="ChEBI" id="CHEBI:456216"/>
        <dbReference type="EC" id="2.7.11.1"/>
    </reaction>
</comment>
<dbReference type="InterPro" id="IPR000719">
    <property type="entry name" value="Prot_kinase_dom"/>
</dbReference>
<dbReference type="PANTHER" id="PTHR44899">
    <property type="entry name" value="CAMK FAMILY PROTEIN KINASE"/>
    <property type="match status" value="1"/>
</dbReference>
<evidence type="ECO:0000313" key="12">
    <source>
        <dbReference type="EMBL" id="CAG5127208.1"/>
    </source>
</evidence>
<dbReference type="InterPro" id="IPR011009">
    <property type="entry name" value="Kinase-like_dom_sf"/>
</dbReference>
<dbReference type="Pfam" id="PF00069">
    <property type="entry name" value="Pkinase"/>
    <property type="match status" value="1"/>
</dbReference>
<dbReference type="PANTHER" id="PTHR44899:SF3">
    <property type="entry name" value="SERINE_THREONINE-PROTEIN KINASE NEK1"/>
    <property type="match status" value="1"/>
</dbReference>
<gene>
    <name evidence="12" type="ORF">CUNI_LOCUS12766</name>
</gene>
<evidence type="ECO:0000256" key="6">
    <source>
        <dbReference type="ARBA" id="ARBA00022777"/>
    </source>
</evidence>
<reference evidence="12" key="1">
    <citation type="submission" date="2021-04" db="EMBL/GenBank/DDBJ databases">
        <authorList>
            <consortium name="Molecular Ecology Group"/>
        </authorList>
    </citation>
    <scope>NUCLEOTIDE SEQUENCE</scope>
</reference>
<protein>
    <recommendedName>
        <fullName evidence="2">non-specific serine/threonine protein kinase</fullName>
        <ecNumber evidence="2">2.7.11.1</ecNumber>
    </recommendedName>
</protein>
<dbReference type="GO" id="GO:0005525">
    <property type="term" value="F:GTP binding"/>
    <property type="evidence" value="ECO:0007669"/>
    <property type="project" value="InterPro"/>
</dbReference>
<dbReference type="Proteomes" id="UP000678393">
    <property type="component" value="Unassembled WGS sequence"/>
</dbReference>
<keyword evidence="6" id="KW-0418">Kinase</keyword>
<dbReference type="SUPFAM" id="SSF52540">
    <property type="entry name" value="P-loop containing nucleoside triphosphate hydrolases"/>
    <property type="match status" value="1"/>
</dbReference>
<dbReference type="SUPFAM" id="SSF56112">
    <property type="entry name" value="Protein kinase-like (PK-like)"/>
    <property type="match status" value="1"/>
</dbReference>
<keyword evidence="3" id="KW-0723">Serine/threonine-protein kinase</keyword>
<dbReference type="Gene3D" id="3.40.50.300">
    <property type="entry name" value="P-loop containing nucleotide triphosphate hydrolases"/>
    <property type="match status" value="1"/>
</dbReference>
<evidence type="ECO:0000256" key="3">
    <source>
        <dbReference type="ARBA" id="ARBA00022527"/>
    </source>
</evidence>
<dbReference type="PROSITE" id="PS51720">
    <property type="entry name" value="G_AIG1"/>
    <property type="match status" value="1"/>
</dbReference>
<dbReference type="InterPro" id="IPR027417">
    <property type="entry name" value="P-loop_NTPase"/>
</dbReference>
<proteinExistence type="inferred from homology"/>
<accession>A0A8S3ZGD5</accession>
<evidence type="ECO:0000256" key="4">
    <source>
        <dbReference type="ARBA" id="ARBA00022679"/>
    </source>
</evidence>
<feature type="domain" description="Protein kinase" evidence="10">
    <location>
        <begin position="1"/>
        <end position="96"/>
    </location>
</feature>
<dbReference type="InterPro" id="IPR006703">
    <property type="entry name" value="G_AIG1"/>
</dbReference>
<dbReference type="EC" id="2.7.11.1" evidence="2"/>
<name>A0A8S3ZGD5_9EUPU</name>
<keyword evidence="4" id="KW-0808">Transferase</keyword>
<evidence type="ECO:0000256" key="5">
    <source>
        <dbReference type="ARBA" id="ARBA00022741"/>
    </source>
</evidence>
<evidence type="ECO:0000256" key="8">
    <source>
        <dbReference type="ARBA" id="ARBA00047899"/>
    </source>
</evidence>
<dbReference type="OrthoDB" id="10061751at2759"/>
<keyword evidence="13" id="KW-1185">Reference proteome</keyword>
<dbReference type="Gene3D" id="1.10.510.10">
    <property type="entry name" value="Transferase(Phosphotransferase) domain 1"/>
    <property type="match status" value="1"/>
</dbReference>
<evidence type="ECO:0000256" key="7">
    <source>
        <dbReference type="ARBA" id="ARBA00022840"/>
    </source>
</evidence>
<comment type="caution">
    <text evidence="12">The sequence shown here is derived from an EMBL/GenBank/DDBJ whole genome shotgun (WGS) entry which is preliminary data.</text>
</comment>
<evidence type="ECO:0000256" key="1">
    <source>
        <dbReference type="ARBA" id="ARBA00008535"/>
    </source>
</evidence>
<dbReference type="InterPro" id="IPR051131">
    <property type="entry name" value="NEK_Ser/Thr_kinase_NIMA"/>
</dbReference>
<sequence length="441" mass="49759">MQYACTMAGTLVYMSPEILNGNEYKNKSDMWSLGCVLYELTALKRAFVTIASVISAKFSPVSSEYSQDLQDLITELLSVNPDERPSAGEVLSMGFVKGKNIDTNQGQSSLLKPISDLDFFLVGGRGNGRSATGNTILGLHRAFNESNDFKDKDCYISDVKWCKHGKLILKIIDAPCLLEGGSKLRNTAKAFVHCPRGFHALVYVLNFASPRLTEEDTHLIKVLKDSLGKDIFKNHGILVITHGECFDLYTNRREWMTFETWCQKQDSGLGDFIKECGNRVVLFHNLTPKKHEESVNKLISLAQEIGSLFTTDLFNSVPKQKVSRRGEDDVVPENILCRIDLCVNDLRKYIDSQRFSDYQNLKNSAASLVAEIDYCEKNSHLHQDENPNLQKIRSLISLLSGRDKLTVQRMQDTLFSLQAVQEPYRRISVKNPHTVSRCCIL</sequence>
<feature type="domain" description="AIG1-type G" evidence="11">
    <location>
        <begin position="114"/>
        <end position="318"/>
    </location>
</feature>
<dbReference type="AlphaFoldDB" id="A0A8S3ZGD5"/>
<evidence type="ECO:0000259" key="11">
    <source>
        <dbReference type="PROSITE" id="PS51720"/>
    </source>
</evidence>
<dbReference type="GO" id="GO:0004674">
    <property type="term" value="F:protein serine/threonine kinase activity"/>
    <property type="evidence" value="ECO:0007669"/>
    <property type="project" value="UniProtKB-KW"/>
</dbReference>
<evidence type="ECO:0000256" key="9">
    <source>
        <dbReference type="ARBA" id="ARBA00048679"/>
    </source>
</evidence>
<comment type="similarity">
    <text evidence="1">Belongs to the TRAFAC class TrmE-Era-EngA-EngB-Septin-like GTPase superfamily. AIG1/Toc34/Toc159-like paraseptin GTPase family. IAN subfamily.</text>
</comment>
<comment type="catalytic activity">
    <reaction evidence="9">
        <text>L-seryl-[protein] + ATP = O-phospho-L-seryl-[protein] + ADP + H(+)</text>
        <dbReference type="Rhea" id="RHEA:17989"/>
        <dbReference type="Rhea" id="RHEA-COMP:9863"/>
        <dbReference type="Rhea" id="RHEA-COMP:11604"/>
        <dbReference type="ChEBI" id="CHEBI:15378"/>
        <dbReference type="ChEBI" id="CHEBI:29999"/>
        <dbReference type="ChEBI" id="CHEBI:30616"/>
        <dbReference type="ChEBI" id="CHEBI:83421"/>
        <dbReference type="ChEBI" id="CHEBI:456216"/>
        <dbReference type="EC" id="2.7.11.1"/>
    </reaction>
</comment>